<reference evidence="2 3" key="1">
    <citation type="submission" date="2015-09" db="EMBL/GenBank/DDBJ databases">
        <title>Trachymyrmex cornetzi WGS genome.</title>
        <authorList>
            <person name="Nygaard S."/>
            <person name="Hu H."/>
            <person name="Boomsma J."/>
            <person name="Zhang G."/>
        </authorList>
    </citation>
    <scope>NUCLEOTIDE SEQUENCE [LARGE SCALE GENOMIC DNA]</scope>
    <source>
        <strain evidence="2">Tcor2-1</strain>
        <tissue evidence="2">Whole body</tissue>
    </source>
</reference>
<dbReference type="Proteomes" id="UP000078492">
    <property type="component" value="Unassembled WGS sequence"/>
</dbReference>
<dbReference type="PANTHER" id="PTHR38681:SF1">
    <property type="entry name" value="RETROVIRUS-RELATED POL POLYPROTEIN FROM TRANSPOSON 412-LIKE PROTEIN"/>
    <property type="match status" value="1"/>
</dbReference>
<dbReference type="PANTHER" id="PTHR38681">
    <property type="entry name" value="RETROVIRUS-RELATED POL POLYPROTEIN FROM TRANSPOSON 412-LIKE PROTEIN-RELATED"/>
    <property type="match status" value="1"/>
</dbReference>
<proteinExistence type="predicted"/>
<name>A0A151JEX7_9HYME</name>
<evidence type="ECO:0000313" key="2">
    <source>
        <dbReference type="EMBL" id="KYN24349.1"/>
    </source>
</evidence>
<evidence type="ECO:0000313" key="3">
    <source>
        <dbReference type="Proteomes" id="UP000078492"/>
    </source>
</evidence>
<gene>
    <name evidence="2" type="ORF">ALC57_04046</name>
</gene>
<protein>
    <submittedName>
        <fullName evidence="2">Uncharacterized protein</fullName>
    </submittedName>
</protein>
<organism evidence="2 3">
    <name type="scientific">Trachymyrmex cornetzi</name>
    <dbReference type="NCBI Taxonomy" id="471704"/>
    <lineage>
        <taxon>Eukaryota</taxon>
        <taxon>Metazoa</taxon>
        <taxon>Ecdysozoa</taxon>
        <taxon>Arthropoda</taxon>
        <taxon>Hexapoda</taxon>
        <taxon>Insecta</taxon>
        <taxon>Pterygota</taxon>
        <taxon>Neoptera</taxon>
        <taxon>Endopterygota</taxon>
        <taxon>Hymenoptera</taxon>
        <taxon>Apocrita</taxon>
        <taxon>Aculeata</taxon>
        <taxon>Formicoidea</taxon>
        <taxon>Formicidae</taxon>
        <taxon>Myrmicinae</taxon>
        <taxon>Trachymyrmex</taxon>
    </lineage>
</organism>
<dbReference type="EMBL" id="KQ979024">
    <property type="protein sequence ID" value="KYN24349.1"/>
    <property type="molecule type" value="Genomic_DNA"/>
</dbReference>
<evidence type="ECO:0000256" key="1">
    <source>
        <dbReference type="SAM" id="MobiDB-lite"/>
    </source>
</evidence>
<feature type="region of interest" description="Disordered" evidence="1">
    <location>
        <begin position="78"/>
        <end position="103"/>
    </location>
</feature>
<accession>A0A151JEX7</accession>
<dbReference type="AlphaFoldDB" id="A0A151JEX7"/>
<keyword evidence="3" id="KW-1185">Reference proteome</keyword>
<dbReference type="STRING" id="471704.A0A151JEX7"/>
<sequence length="128" mass="14667">MVRGPPTTHHTKKKTFLHKEMEDCTHVFVRVDRPRGPLELPYEGPFPIITRLSDFIYRINYKGHPEEINIDRLKPALIEEGEDSTPTPTPDDLPHDALQPLPSGLNIEYKKQGKVRFVHSTSESLEGE</sequence>